<feature type="transmembrane region" description="Helical" evidence="6">
    <location>
        <begin position="97"/>
        <end position="114"/>
    </location>
</feature>
<comment type="caution">
    <text evidence="8">The sequence shown here is derived from an EMBL/GenBank/DDBJ whole genome shotgun (WGS) entry which is preliminary data.</text>
</comment>
<keyword evidence="4 6" id="KW-0472">Membrane</keyword>
<dbReference type="PANTHER" id="PTHR22911:SF6">
    <property type="entry name" value="SOLUTE CARRIER FAMILY 35 MEMBER G1"/>
    <property type="match status" value="1"/>
</dbReference>
<proteinExistence type="predicted"/>
<feature type="transmembrane region" description="Helical" evidence="6">
    <location>
        <begin position="254"/>
        <end position="271"/>
    </location>
</feature>
<feature type="transmembrane region" description="Helical" evidence="6">
    <location>
        <begin position="37"/>
        <end position="58"/>
    </location>
</feature>
<evidence type="ECO:0000256" key="2">
    <source>
        <dbReference type="ARBA" id="ARBA00022692"/>
    </source>
</evidence>
<feature type="region of interest" description="Disordered" evidence="5">
    <location>
        <begin position="301"/>
        <end position="320"/>
    </location>
</feature>
<dbReference type="Proteomes" id="UP000094329">
    <property type="component" value="Unassembled WGS sequence"/>
</dbReference>
<keyword evidence="9" id="KW-1185">Reference proteome</keyword>
<keyword evidence="3 6" id="KW-1133">Transmembrane helix</keyword>
<dbReference type="InterPro" id="IPR037185">
    <property type="entry name" value="EmrE-like"/>
</dbReference>
<feature type="compositionally biased region" description="Basic and acidic residues" evidence="5">
    <location>
        <begin position="301"/>
        <end position="312"/>
    </location>
</feature>
<feature type="transmembrane region" description="Helical" evidence="6">
    <location>
        <begin position="121"/>
        <end position="138"/>
    </location>
</feature>
<evidence type="ECO:0000256" key="6">
    <source>
        <dbReference type="SAM" id="Phobius"/>
    </source>
</evidence>
<evidence type="ECO:0000256" key="1">
    <source>
        <dbReference type="ARBA" id="ARBA00004141"/>
    </source>
</evidence>
<dbReference type="EMBL" id="MDTU01000001">
    <property type="protein sequence ID" value="ODN43331.1"/>
    <property type="molecule type" value="Genomic_DNA"/>
</dbReference>
<protein>
    <recommendedName>
        <fullName evidence="7">EamA domain-containing protein</fullName>
    </recommendedName>
</protein>
<comment type="subcellular location">
    <subcellularLocation>
        <location evidence="1">Membrane</location>
        <topology evidence="1">Multi-pass membrane protein</topology>
    </subcellularLocation>
</comment>
<evidence type="ECO:0000313" key="8">
    <source>
        <dbReference type="EMBL" id="ODN43331.1"/>
    </source>
</evidence>
<keyword evidence="2 6" id="KW-0812">Transmembrane</keyword>
<gene>
    <name evidence="8" type="ORF">BGC07_10855</name>
</gene>
<dbReference type="Pfam" id="PF00892">
    <property type="entry name" value="EamA"/>
    <property type="match status" value="1"/>
</dbReference>
<reference evidence="8 9" key="1">
    <citation type="submission" date="2016-08" db="EMBL/GenBank/DDBJ databases">
        <title>Draft genome sequence of Candidatus Piscirickettsia litoralis, from seawater.</title>
        <authorList>
            <person name="Wan X."/>
            <person name="Lee A.J."/>
            <person name="Hou S."/>
            <person name="Donachie S.P."/>
        </authorList>
    </citation>
    <scope>NUCLEOTIDE SEQUENCE [LARGE SCALE GENOMIC DNA]</scope>
    <source>
        <strain evidence="8 9">Y2</strain>
    </source>
</reference>
<evidence type="ECO:0000259" key="7">
    <source>
        <dbReference type="Pfam" id="PF00892"/>
    </source>
</evidence>
<feature type="transmembrane region" description="Helical" evidence="6">
    <location>
        <begin position="215"/>
        <end position="233"/>
    </location>
</feature>
<sequence>MNRSFSKGIMYTLLSSLCIAFMGVAMKEGSANVSDSMILFFRTLIPFIALLFFINSISFKQIGQDFKIHLLRALTAMIGQFAYIACINQASIFEATLLYYTGPLFIPVLARIFYKKPMNLKMVLSIIIGFIGVALVAHPDSGHFNSAILLGLFSGFAMAVSQVCNYGLTSDSHYINNVFALYGLGSIVCLIPLVVDFIMGTAFSGTNNNASGLNLSWFILLMAFILPGLLSLGNQALRDLSYRQVENPGHLSPFMFSAVVFSAILEFIIFAKVPNALAWGGMVLITLSSILIMFARSDKKCEGGESPQERLPQKSGAVRL</sequence>
<dbReference type="SUPFAM" id="SSF103481">
    <property type="entry name" value="Multidrug resistance efflux transporter EmrE"/>
    <property type="match status" value="2"/>
</dbReference>
<evidence type="ECO:0000256" key="5">
    <source>
        <dbReference type="SAM" id="MobiDB-lite"/>
    </source>
</evidence>
<feature type="domain" description="EamA" evidence="7">
    <location>
        <begin position="7"/>
        <end position="136"/>
    </location>
</feature>
<dbReference type="RefSeq" id="WP_069313128.1">
    <property type="nucleotide sequence ID" value="NZ_MDTU01000001.1"/>
</dbReference>
<evidence type="ECO:0000256" key="4">
    <source>
        <dbReference type="ARBA" id="ARBA00023136"/>
    </source>
</evidence>
<feature type="transmembrane region" description="Helical" evidence="6">
    <location>
        <begin position="70"/>
        <end position="91"/>
    </location>
</feature>
<feature type="transmembrane region" description="Helical" evidence="6">
    <location>
        <begin position="144"/>
        <end position="168"/>
    </location>
</feature>
<evidence type="ECO:0000313" key="9">
    <source>
        <dbReference type="Proteomes" id="UP000094329"/>
    </source>
</evidence>
<organism evidence="8 9">
    <name type="scientific">Piscirickettsia litoralis</name>
    <dbReference type="NCBI Taxonomy" id="1891921"/>
    <lineage>
        <taxon>Bacteria</taxon>
        <taxon>Pseudomonadati</taxon>
        <taxon>Pseudomonadota</taxon>
        <taxon>Gammaproteobacteria</taxon>
        <taxon>Thiotrichales</taxon>
        <taxon>Piscirickettsiaceae</taxon>
        <taxon>Piscirickettsia</taxon>
    </lineage>
</organism>
<evidence type="ECO:0000256" key="3">
    <source>
        <dbReference type="ARBA" id="ARBA00022989"/>
    </source>
</evidence>
<dbReference type="PANTHER" id="PTHR22911">
    <property type="entry name" value="ACYL-MALONYL CONDENSING ENZYME-RELATED"/>
    <property type="match status" value="1"/>
</dbReference>
<dbReference type="InterPro" id="IPR000620">
    <property type="entry name" value="EamA_dom"/>
</dbReference>
<feature type="transmembrane region" description="Helical" evidence="6">
    <location>
        <begin position="180"/>
        <end position="203"/>
    </location>
</feature>
<accession>A0ABX3A378</accession>
<feature type="transmembrane region" description="Helical" evidence="6">
    <location>
        <begin position="277"/>
        <end position="295"/>
    </location>
</feature>
<name>A0ABX3A378_9GAMM</name>